<dbReference type="GO" id="GO:0006508">
    <property type="term" value="P:proteolysis"/>
    <property type="evidence" value="ECO:0007669"/>
    <property type="project" value="InterPro"/>
</dbReference>
<evidence type="ECO:0000256" key="1">
    <source>
        <dbReference type="SAM" id="MobiDB-lite"/>
    </source>
</evidence>
<dbReference type="InterPro" id="IPR001375">
    <property type="entry name" value="Peptidase_S9_cat"/>
</dbReference>
<dbReference type="EMBL" id="CP002353">
    <property type="protein sequence ID" value="ADV62385.1"/>
    <property type="molecule type" value="Genomic_DNA"/>
</dbReference>
<dbReference type="OrthoDB" id="244125at2"/>
<dbReference type="STRING" id="575540.Isop_1803"/>
<name>E8R1G8_ISOPI</name>
<dbReference type="AlphaFoldDB" id="E8R1G8"/>
<reference key="1">
    <citation type="submission" date="2010-11" db="EMBL/GenBank/DDBJ databases">
        <title>The complete sequence of chromosome of Isophaera pallida ATCC 43644.</title>
        <authorList>
            <consortium name="US DOE Joint Genome Institute (JGI-PGF)"/>
            <person name="Lucas S."/>
            <person name="Copeland A."/>
            <person name="Lapidus A."/>
            <person name="Bruce D."/>
            <person name="Goodwin L."/>
            <person name="Pitluck S."/>
            <person name="Kyrpides N."/>
            <person name="Mavromatis K."/>
            <person name="Pagani I."/>
            <person name="Ivanova N."/>
            <person name="Saunders E."/>
            <person name="Brettin T."/>
            <person name="Detter J.C."/>
            <person name="Han C."/>
            <person name="Tapia R."/>
            <person name="Land M."/>
            <person name="Hauser L."/>
            <person name="Markowitz V."/>
            <person name="Cheng J.-F."/>
            <person name="Hugenholtz P."/>
            <person name="Woyke T."/>
            <person name="Wu D."/>
            <person name="Eisen J.A."/>
        </authorList>
    </citation>
    <scope>NUCLEOTIDE SEQUENCE</scope>
    <source>
        <strain>ATCC 43644</strain>
    </source>
</reference>
<dbReference type="HOGENOM" id="CLU_375476_0_0_0"/>
<dbReference type="Proteomes" id="UP000008631">
    <property type="component" value="Chromosome"/>
</dbReference>
<accession>E8R1G8</accession>
<proteinExistence type="predicted"/>
<dbReference type="eggNOG" id="COG1073">
    <property type="taxonomic scope" value="Bacteria"/>
</dbReference>
<dbReference type="KEGG" id="ipa:Isop_1803"/>
<organism evidence="3 4">
    <name type="scientific">Isosphaera pallida (strain ATCC 43644 / DSM 9630 / IS1B)</name>
    <dbReference type="NCBI Taxonomy" id="575540"/>
    <lineage>
        <taxon>Bacteria</taxon>
        <taxon>Pseudomonadati</taxon>
        <taxon>Planctomycetota</taxon>
        <taxon>Planctomycetia</taxon>
        <taxon>Isosphaerales</taxon>
        <taxon>Isosphaeraceae</taxon>
        <taxon>Isosphaera</taxon>
    </lineage>
</organism>
<dbReference type="RefSeq" id="WP_013564673.1">
    <property type="nucleotide sequence ID" value="NC_014962.1"/>
</dbReference>
<evidence type="ECO:0000259" key="2">
    <source>
        <dbReference type="Pfam" id="PF00326"/>
    </source>
</evidence>
<dbReference type="PANTHER" id="PTHR47381">
    <property type="entry name" value="ALPHA/BETA-HYDROLASES SUPERFAMILY PROTEIN"/>
    <property type="match status" value="1"/>
</dbReference>
<reference evidence="3 4" key="2">
    <citation type="journal article" date="2011" name="Stand. Genomic Sci.">
        <title>Complete genome sequence of Isosphaera pallida type strain (IS1B).</title>
        <authorList>
            <consortium name="US DOE Joint Genome Institute (JGI-PGF)"/>
            <person name="Goker M."/>
            <person name="Cleland D."/>
            <person name="Saunders E."/>
            <person name="Lapidus A."/>
            <person name="Nolan M."/>
            <person name="Lucas S."/>
            <person name="Hammon N."/>
            <person name="Deshpande S."/>
            <person name="Cheng J.F."/>
            <person name="Tapia R."/>
            <person name="Han C."/>
            <person name="Goodwin L."/>
            <person name="Pitluck S."/>
            <person name="Liolios K."/>
            <person name="Pagani I."/>
            <person name="Ivanova N."/>
            <person name="Mavromatis K."/>
            <person name="Pati A."/>
            <person name="Chen A."/>
            <person name="Palaniappan K."/>
            <person name="Land M."/>
            <person name="Hauser L."/>
            <person name="Chang Y.J."/>
            <person name="Jeffries C.D."/>
            <person name="Detter J.C."/>
            <person name="Beck B."/>
            <person name="Woyke T."/>
            <person name="Bristow J."/>
            <person name="Eisen J.A."/>
            <person name="Markowitz V."/>
            <person name="Hugenholtz P."/>
            <person name="Kyrpides N.C."/>
            <person name="Klenk H.P."/>
        </authorList>
    </citation>
    <scope>NUCLEOTIDE SEQUENCE [LARGE SCALE GENOMIC DNA]</scope>
    <source>
        <strain evidence="4">ATCC 43644 / DSM 9630 / IS1B</strain>
    </source>
</reference>
<sequence>MTVRSSTSSGFVPGSATRLGRIGLLLALVTLGGSILHPTRAHAPRQADPPAPGDAMMAAHLGRLARLLDDQSRADFADATSWRANLPRLRQEYRYMLGLDPLPERTPLHPVVVGTIQRDGYVVDRLHFQSRPGLYVTANLYKPAVIPREAKLPAVLYVCGHSNMDVYGNKTNYQSHGIWFARHGYVCLTLDTLQLGEIAGIHHGTYREGRWHWISRGYTPAGVECWNGLRALDLLETFDFVDPARIGVTGISGGGAATFWIAAADPRVAIAAPVSGMADLEYYCAEAGVNGHCDCMFLHNTFQWPWTRIAALIAPRPLLFVNSDADPIFPMDANERVINRLERVYRLFGAGDKVDAVVSVGGHAYRADIRRSVYEFFNRHLKRDANPVEDSENDLVLGEGRSAKSFPIEPQALRVFATPDNLPADAINHRVDDLFISRGQPQPPTPANFAQRRASLLAELNRVSYAGLPRPIRPAAPLVDRPGFVQTEEGIAIPLTLAAQDPDAPSGTVALWVNLEDQSWTPSKEDRRRVAAARHWVVQPRGVGPTRWTRSNPPNTIERALLLLGRTADLERVYDIAACVNYLKQADAAAENHEPVVILAGCPGNASLLATHAVLVGARVDRLTLNRPTPTHDDPNAPQLLNVLRVADVPDLIGLLVDRPLDLIDPDPTIAQAVARARQAFSDSKPAQVKRDGTRR</sequence>
<dbReference type="PANTHER" id="PTHR47381:SF3">
    <property type="entry name" value="ALPHA_BETA-HYDROLASES SUPERFAMILY PROTEIN"/>
    <property type="match status" value="1"/>
</dbReference>
<evidence type="ECO:0000313" key="3">
    <source>
        <dbReference type="EMBL" id="ADV62385.1"/>
    </source>
</evidence>
<feature type="domain" description="Peptidase S9 prolyl oligopeptidase catalytic" evidence="2">
    <location>
        <begin position="233"/>
        <end position="382"/>
    </location>
</feature>
<evidence type="ECO:0000313" key="4">
    <source>
        <dbReference type="Proteomes" id="UP000008631"/>
    </source>
</evidence>
<dbReference type="Pfam" id="PF00326">
    <property type="entry name" value="Peptidase_S9"/>
    <property type="match status" value="1"/>
</dbReference>
<dbReference type="InterPro" id="IPR029058">
    <property type="entry name" value="AB_hydrolase_fold"/>
</dbReference>
<dbReference type="GO" id="GO:0008236">
    <property type="term" value="F:serine-type peptidase activity"/>
    <property type="evidence" value="ECO:0007669"/>
    <property type="project" value="InterPro"/>
</dbReference>
<dbReference type="SUPFAM" id="SSF53474">
    <property type="entry name" value="alpha/beta-Hydrolases"/>
    <property type="match status" value="1"/>
</dbReference>
<gene>
    <name evidence="3" type="ordered locus">Isop_1803</name>
</gene>
<keyword evidence="4" id="KW-1185">Reference proteome</keyword>
<dbReference type="InParanoid" id="E8R1G8"/>
<dbReference type="Gene3D" id="3.40.50.1820">
    <property type="entry name" value="alpha/beta hydrolase"/>
    <property type="match status" value="1"/>
</dbReference>
<feature type="region of interest" description="Disordered" evidence="1">
    <location>
        <begin position="677"/>
        <end position="696"/>
    </location>
</feature>
<protein>
    <submittedName>
        <fullName evidence="3">Acetyl xylan esterase</fullName>
    </submittedName>
</protein>